<reference evidence="1" key="1">
    <citation type="submission" date="2023-03" db="EMBL/GenBank/DDBJ databases">
        <title>Massive genome expansion in bonnet fungi (Mycena s.s.) driven by repeated elements and novel gene families across ecological guilds.</title>
        <authorList>
            <consortium name="Lawrence Berkeley National Laboratory"/>
            <person name="Harder C.B."/>
            <person name="Miyauchi S."/>
            <person name="Viragh M."/>
            <person name="Kuo A."/>
            <person name="Thoen E."/>
            <person name="Andreopoulos B."/>
            <person name="Lu D."/>
            <person name="Skrede I."/>
            <person name="Drula E."/>
            <person name="Henrissat B."/>
            <person name="Morin E."/>
            <person name="Kohler A."/>
            <person name="Barry K."/>
            <person name="LaButti K."/>
            <person name="Morin E."/>
            <person name="Salamov A."/>
            <person name="Lipzen A."/>
            <person name="Mereny Z."/>
            <person name="Hegedus B."/>
            <person name="Baldrian P."/>
            <person name="Stursova M."/>
            <person name="Weitz H."/>
            <person name="Taylor A."/>
            <person name="Grigoriev I.V."/>
            <person name="Nagy L.G."/>
            <person name="Martin F."/>
            <person name="Kauserud H."/>
        </authorList>
    </citation>
    <scope>NUCLEOTIDE SEQUENCE</scope>
    <source>
        <strain evidence="1">9144</strain>
    </source>
</reference>
<keyword evidence="2" id="KW-1185">Reference proteome</keyword>
<proteinExistence type="predicted"/>
<sequence>MLCNDPNTRAARLELRQLLAADFRYELQLPVPPESASAVLRDLIFHWDYVAPTARFIYAVAKTWRWFGNVLPTIFFEDEPGSDTDVDGTVYYAVEVPVSGYNSLPARKVWVRPFPRGTFAPMIIIIITLYEGLEVNFVRILIEE</sequence>
<dbReference type="EMBL" id="JARJCW010000085">
    <property type="protein sequence ID" value="KAJ7196189.1"/>
    <property type="molecule type" value="Genomic_DNA"/>
</dbReference>
<accession>A0AAD6Y8F3</accession>
<organism evidence="1 2">
    <name type="scientific">Mycena pura</name>
    <dbReference type="NCBI Taxonomy" id="153505"/>
    <lineage>
        <taxon>Eukaryota</taxon>
        <taxon>Fungi</taxon>
        <taxon>Dikarya</taxon>
        <taxon>Basidiomycota</taxon>
        <taxon>Agaricomycotina</taxon>
        <taxon>Agaricomycetes</taxon>
        <taxon>Agaricomycetidae</taxon>
        <taxon>Agaricales</taxon>
        <taxon>Marasmiineae</taxon>
        <taxon>Mycenaceae</taxon>
        <taxon>Mycena</taxon>
    </lineage>
</organism>
<dbReference type="Proteomes" id="UP001219525">
    <property type="component" value="Unassembled WGS sequence"/>
</dbReference>
<evidence type="ECO:0000313" key="1">
    <source>
        <dbReference type="EMBL" id="KAJ7196189.1"/>
    </source>
</evidence>
<evidence type="ECO:0000313" key="2">
    <source>
        <dbReference type="Proteomes" id="UP001219525"/>
    </source>
</evidence>
<name>A0AAD6Y8F3_9AGAR</name>
<comment type="caution">
    <text evidence="1">The sequence shown here is derived from an EMBL/GenBank/DDBJ whole genome shotgun (WGS) entry which is preliminary data.</text>
</comment>
<gene>
    <name evidence="1" type="ORF">GGX14DRAFT_403394</name>
</gene>
<dbReference type="AlphaFoldDB" id="A0AAD6Y8F3"/>
<protein>
    <submittedName>
        <fullName evidence="1">Uncharacterized protein</fullName>
    </submittedName>
</protein>